<keyword evidence="2" id="KW-1185">Reference proteome</keyword>
<dbReference type="Proteomes" id="UP001196413">
    <property type="component" value="Unassembled WGS sequence"/>
</dbReference>
<reference evidence="1" key="1">
    <citation type="submission" date="2021-06" db="EMBL/GenBank/DDBJ databases">
        <title>Parelaphostrongylus tenuis whole genome reference sequence.</title>
        <authorList>
            <person name="Garwood T.J."/>
            <person name="Larsen P.A."/>
            <person name="Fountain-Jones N.M."/>
            <person name="Garbe J.R."/>
            <person name="Macchietto M.G."/>
            <person name="Kania S.A."/>
            <person name="Gerhold R.W."/>
            <person name="Richards J.E."/>
            <person name="Wolf T.M."/>
        </authorList>
    </citation>
    <scope>NUCLEOTIDE SEQUENCE</scope>
    <source>
        <strain evidence="1">MNPRO001-30</strain>
        <tissue evidence="1">Meninges</tissue>
    </source>
</reference>
<protein>
    <submittedName>
        <fullName evidence="1">Uncharacterized protein</fullName>
    </submittedName>
</protein>
<gene>
    <name evidence="1" type="ORF">KIN20_012486</name>
</gene>
<sequence length="180" mass="19488">MVYSTTPDARVPGLATIEAAAKGFVERLVMHTVFAVLESQSRSALLPHAVTSAILSQLTVRVTYTPLMCTKVHLGLTDMTTMLTTMDRGCIIVDNTVTGICTYMMAGQMKECTTVDPMIKITPVSGPPLKIFETLSTTNIVMANWSRTMWQGVLDRAVRMLASDSFGSHFFSASTTVGGN</sequence>
<comment type="caution">
    <text evidence="1">The sequence shown here is derived from an EMBL/GenBank/DDBJ whole genome shotgun (WGS) entry which is preliminary data.</text>
</comment>
<organism evidence="1 2">
    <name type="scientific">Parelaphostrongylus tenuis</name>
    <name type="common">Meningeal worm</name>
    <dbReference type="NCBI Taxonomy" id="148309"/>
    <lineage>
        <taxon>Eukaryota</taxon>
        <taxon>Metazoa</taxon>
        <taxon>Ecdysozoa</taxon>
        <taxon>Nematoda</taxon>
        <taxon>Chromadorea</taxon>
        <taxon>Rhabditida</taxon>
        <taxon>Rhabditina</taxon>
        <taxon>Rhabditomorpha</taxon>
        <taxon>Strongyloidea</taxon>
        <taxon>Metastrongylidae</taxon>
        <taxon>Parelaphostrongylus</taxon>
    </lineage>
</organism>
<dbReference type="AlphaFoldDB" id="A0AAD5MTE6"/>
<name>A0AAD5MTE6_PARTN</name>
<accession>A0AAD5MTE6</accession>
<evidence type="ECO:0000313" key="1">
    <source>
        <dbReference type="EMBL" id="KAJ1355176.1"/>
    </source>
</evidence>
<evidence type="ECO:0000313" key="2">
    <source>
        <dbReference type="Proteomes" id="UP001196413"/>
    </source>
</evidence>
<proteinExistence type="predicted"/>
<dbReference type="EMBL" id="JAHQIW010002375">
    <property type="protein sequence ID" value="KAJ1355176.1"/>
    <property type="molecule type" value="Genomic_DNA"/>
</dbReference>